<accession>A0A090D900</accession>
<organism evidence="2 3">
    <name type="scientific">Podospora anserina (strain S / ATCC MYA-4624 / DSM 980 / FGSC 10383)</name>
    <name type="common">Pleurage anserina</name>
    <dbReference type="NCBI Taxonomy" id="515849"/>
    <lineage>
        <taxon>Eukaryota</taxon>
        <taxon>Fungi</taxon>
        <taxon>Dikarya</taxon>
        <taxon>Ascomycota</taxon>
        <taxon>Pezizomycotina</taxon>
        <taxon>Sordariomycetes</taxon>
        <taxon>Sordariomycetidae</taxon>
        <taxon>Sordariales</taxon>
        <taxon>Podosporaceae</taxon>
        <taxon>Podospora</taxon>
        <taxon>Podospora anserina</taxon>
    </lineage>
</organism>
<feature type="chain" id="PRO_5001854019" evidence="1">
    <location>
        <begin position="22"/>
        <end position="205"/>
    </location>
</feature>
<dbReference type="EMBL" id="FO904941">
    <property type="protein sequence ID" value="CDP30688.1"/>
    <property type="molecule type" value="Genomic_DNA"/>
</dbReference>
<keyword evidence="1" id="KW-0732">Signal</keyword>
<keyword evidence="3" id="KW-1185">Reference proteome</keyword>
<protein>
    <submittedName>
        <fullName evidence="2">Uncharacterized protein</fullName>
    </submittedName>
</protein>
<reference evidence="3" key="2">
    <citation type="journal article" date="2014" name="Genetics">
        <title>Maintaining two mating types: Structure of the mating type locus and its role in heterokaryosis in Podospora anserina.</title>
        <authorList>
            <person name="Grognet P."/>
            <person name="Bidard F."/>
            <person name="Kuchly C."/>
            <person name="Tong L.C.H."/>
            <person name="Coppin E."/>
            <person name="Benkhali J.A."/>
            <person name="Couloux A."/>
            <person name="Wincker P."/>
            <person name="Debuchy R."/>
            <person name="Silar P."/>
        </authorList>
    </citation>
    <scope>GENOME REANNOTATION</scope>
    <source>
        <strain evidence="3">S / ATCC MYA-4624 / DSM 980 / FGSC 10383</strain>
    </source>
</reference>
<dbReference type="PANTHER" id="PTHR35605:SF1">
    <property type="entry name" value="ECP2 EFFECTOR PROTEIN DOMAIN-CONTAINING PROTEIN-RELATED"/>
    <property type="match status" value="1"/>
</dbReference>
<dbReference type="InParanoid" id="A0A090D900"/>
<proteinExistence type="predicted"/>
<feature type="signal peptide" evidence="1">
    <location>
        <begin position="1"/>
        <end position="21"/>
    </location>
</feature>
<dbReference type="AlphaFoldDB" id="A0A090D900"/>
<evidence type="ECO:0000313" key="3">
    <source>
        <dbReference type="Proteomes" id="UP000001197"/>
    </source>
</evidence>
<dbReference type="Proteomes" id="UP000001197">
    <property type="component" value="Chromosome 6"/>
</dbReference>
<dbReference type="PANTHER" id="PTHR35605">
    <property type="entry name" value="ECP2 EFFECTOR PROTEIN DOMAIN-CONTAINING PROTEIN-RELATED"/>
    <property type="match status" value="1"/>
</dbReference>
<evidence type="ECO:0000256" key="1">
    <source>
        <dbReference type="SAM" id="SignalP"/>
    </source>
</evidence>
<sequence length="205" mass="21837">MISIITLVANALAFFGGYTLPDNIPDVTWNLPINPANKSSATVSFTGTIEQAVAKMENDYSGWNAGLLAQSAAHHAAHSAPFGVKADSKPLRINFDPANCTNPNFPPFSADTARIREGIRYLLGVSGTAKNGPGPENCGRVSCSYYSAIYCAITLALLMSKGVRNICASNFDVDRGIDDPNDDLVVGQIERTDEKWHVAVDVGGC</sequence>
<reference evidence="2 3" key="1">
    <citation type="journal article" date="2008" name="Genome Biol.">
        <title>The genome sequence of the model ascomycete fungus Podospora anserina.</title>
        <authorList>
            <person name="Espagne E."/>
            <person name="Lespinet O."/>
            <person name="Malagnac F."/>
            <person name="Da Silva C."/>
            <person name="Jaillon O."/>
            <person name="Porcel B.M."/>
            <person name="Couloux A."/>
            <person name="Aury J.-M."/>
            <person name="Segurens B."/>
            <person name="Poulain J."/>
            <person name="Anthouard V."/>
            <person name="Grossetete S."/>
            <person name="Khalili H."/>
            <person name="Coppin E."/>
            <person name="Dequard-Chablat M."/>
            <person name="Picard M."/>
            <person name="Contamine V."/>
            <person name="Arnaise S."/>
            <person name="Bourdais A."/>
            <person name="Berteaux-Lecellier V."/>
            <person name="Gautheret D."/>
            <person name="de Vries R.P."/>
            <person name="Battaglia E."/>
            <person name="Coutinho P.M."/>
            <person name="Danchin E.G.J."/>
            <person name="Henrissat B."/>
            <person name="El Khoury R."/>
            <person name="Sainsard-Chanet A."/>
            <person name="Boivin A."/>
            <person name="Pinan-Lucarre B."/>
            <person name="Sellem C.H."/>
            <person name="Debuchy R."/>
            <person name="Wincker P."/>
            <person name="Weissenbach J."/>
            <person name="Silar P."/>
        </authorList>
    </citation>
    <scope>NUCLEOTIDE SEQUENCE [LARGE SCALE GENOMIC DNA]</scope>
    <source>
        <strain evidence="3">S / ATCC MYA-4624 / DSM 980 / FGSC 10383</strain>
    </source>
</reference>
<name>A0A090D900_PODAN</name>
<evidence type="ECO:0000313" key="2">
    <source>
        <dbReference type="EMBL" id="CDP30688.1"/>
    </source>
</evidence>